<dbReference type="InterPro" id="IPR039448">
    <property type="entry name" value="Beta_helix"/>
</dbReference>
<sequence>MVILTNVFFDPTSTIPDAPIVNLIDSYTLENTVYQQTTSIPPIIDGIIYRKRGNVYYVRRFTGDVNAGWFNLIPGEIYTNQLQHAVDTAKSLGKNLFIPAGSYAPQQVTKVPNNFKIIGAGAGITVFDNQWIPTTEGVFENLETDVFAGFSLEGISFIKNPRPITINVLPILGGIERCNFKNIYVQGAEYFLKTNRLFQASELENIFIDVCDIGFIFENMGNNHNYFKNITFSRCKKALTMTKGESNKFINCRIEGFYNDALPSVSEFPQLYFDNVSTTNFDSCYFESINPKILEEVNSRNSISFTNCHFTGAQEVERGPWKSFIFESDGILEFRNCEFGEIEPIFNCKTFINNYSERNFSSINFTERSPQRKRFSTPNYGCGNGGLKNLFFLHLPTNDLKDNSLYIIKITVFRAEFASNGVGNITEKQYIISGNFIGAAVDHSIEQTFLKGEDKLTVTSESVNSGLLISCNISTTFEPTERFVDLFSYSVEMDIVNNSNHLLLDIY</sequence>
<accession>A0A086A6L4</accession>
<comment type="caution">
    <text evidence="2">The sequence shown here is derived from an EMBL/GenBank/DDBJ whole genome shotgun (WGS) entry which is preliminary data.</text>
</comment>
<feature type="domain" description="Right handed beta helix" evidence="1">
    <location>
        <begin position="175"/>
        <end position="314"/>
    </location>
</feature>
<reference evidence="2 3" key="1">
    <citation type="submission" date="2014-07" db="EMBL/GenBank/DDBJ databases">
        <title>Genome of Chryseobacterium soli DSM 19298.</title>
        <authorList>
            <person name="Stropko S.J."/>
            <person name="Pipes S.E."/>
            <person name="Newman J."/>
        </authorList>
    </citation>
    <scope>NUCLEOTIDE SEQUENCE [LARGE SCALE GENOMIC DNA]</scope>
    <source>
        <strain evidence="2 3">DSM 19298</strain>
    </source>
</reference>
<dbReference type="Gene3D" id="2.160.20.10">
    <property type="entry name" value="Single-stranded right-handed beta-helix, Pectin lyase-like"/>
    <property type="match status" value="1"/>
</dbReference>
<dbReference type="OrthoDB" id="606446at2"/>
<gene>
    <name evidence="2" type="ORF">IW15_12275</name>
</gene>
<dbReference type="InterPro" id="IPR011050">
    <property type="entry name" value="Pectin_lyase_fold/virulence"/>
</dbReference>
<name>A0A086A6L4_9FLAO</name>
<organism evidence="2 3">
    <name type="scientific">Chryseobacterium soli</name>
    <dbReference type="NCBI Taxonomy" id="445961"/>
    <lineage>
        <taxon>Bacteria</taxon>
        <taxon>Pseudomonadati</taxon>
        <taxon>Bacteroidota</taxon>
        <taxon>Flavobacteriia</taxon>
        <taxon>Flavobacteriales</taxon>
        <taxon>Weeksellaceae</taxon>
        <taxon>Chryseobacterium group</taxon>
        <taxon>Chryseobacterium</taxon>
    </lineage>
</organism>
<dbReference type="RefSeq" id="WP_034711483.1">
    <property type="nucleotide sequence ID" value="NZ_JPRH01000004.1"/>
</dbReference>
<dbReference type="EMBL" id="JPRH01000004">
    <property type="protein sequence ID" value="KFF12328.1"/>
    <property type="molecule type" value="Genomic_DNA"/>
</dbReference>
<dbReference type="STRING" id="445961.IW15_12275"/>
<protein>
    <recommendedName>
        <fullName evidence="1">Right handed beta helix domain-containing protein</fullName>
    </recommendedName>
</protein>
<evidence type="ECO:0000313" key="3">
    <source>
        <dbReference type="Proteomes" id="UP000028705"/>
    </source>
</evidence>
<dbReference type="Proteomes" id="UP000028705">
    <property type="component" value="Unassembled WGS sequence"/>
</dbReference>
<dbReference type="InterPro" id="IPR012334">
    <property type="entry name" value="Pectin_lyas_fold"/>
</dbReference>
<dbReference type="SUPFAM" id="SSF51126">
    <property type="entry name" value="Pectin lyase-like"/>
    <property type="match status" value="1"/>
</dbReference>
<evidence type="ECO:0000259" key="1">
    <source>
        <dbReference type="Pfam" id="PF13229"/>
    </source>
</evidence>
<proteinExistence type="predicted"/>
<keyword evidence="3" id="KW-1185">Reference proteome</keyword>
<evidence type="ECO:0000313" key="2">
    <source>
        <dbReference type="EMBL" id="KFF12328.1"/>
    </source>
</evidence>
<dbReference type="AlphaFoldDB" id="A0A086A6L4"/>
<dbReference type="Pfam" id="PF13229">
    <property type="entry name" value="Beta_helix"/>
    <property type="match status" value="1"/>
</dbReference>